<dbReference type="SUPFAM" id="SSF56112">
    <property type="entry name" value="Protein kinase-like (PK-like)"/>
    <property type="match status" value="1"/>
</dbReference>
<dbReference type="InterPro" id="IPR011009">
    <property type="entry name" value="Kinase-like_dom_sf"/>
</dbReference>
<evidence type="ECO:0000313" key="2">
    <source>
        <dbReference type="EMBL" id="HIZ39038.1"/>
    </source>
</evidence>
<reference evidence="2" key="1">
    <citation type="journal article" date="2021" name="PeerJ">
        <title>Extensive microbial diversity within the chicken gut microbiome revealed by metagenomics and culture.</title>
        <authorList>
            <person name="Gilroy R."/>
            <person name="Ravi A."/>
            <person name="Getino M."/>
            <person name="Pursley I."/>
            <person name="Horton D.L."/>
            <person name="Alikhan N.F."/>
            <person name="Baker D."/>
            <person name="Gharbi K."/>
            <person name="Hall N."/>
            <person name="Watson M."/>
            <person name="Adriaenssens E.M."/>
            <person name="Foster-Nyarko E."/>
            <person name="Jarju S."/>
            <person name="Secka A."/>
            <person name="Antonio M."/>
            <person name="Oren A."/>
            <person name="Chaudhuri R.R."/>
            <person name="La Ragione R."/>
            <person name="Hildebrand F."/>
            <person name="Pallen M.J."/>
        </authorList>
    </citation>
    <scope>NUCLEOTIDE SEQUENCE</scope>
    <source>
        <strain evidence="2">CHK179-28034</strain>
    </source>
</reference>
<gene>
    <name evidence="2" type="ORF">H9968_03800</name>
</gene>
<name>A0A9D2J779_9FIRM</name>
<proteinExistence type="predicted"/>
<sequence>MNDKYRELLEQYDVKVISTFRSRGTFQCETDQGLALLKEYHSSLRKLAIEYEWKEKLSEAGFSLTDRYFISKENSLVVYDRYHTPFVLKHYFPGRECDLHSETDVYAACRNLALLHKTSAGISDIPFENPRTEPVSLIFARRNQELRTIRRYIGKVNRKKAFELLYMKYFHTFYEEAVQAFDTLQQMDLKDDSSACGVCHGAYHHHNILMLPDGTVATVGFESICYQPYLMDLYLFLRKTMEKNHYDWRLFERGIAGYSEQRSIDIHDLRFLYLLFLYPEKFWKISNQYYNHRKSWISPKMLEKLEKIPAQNQERHSFLQYFSRYLLK</sequence>
<protein>
    <submittedName>
        <fullName evidence="2">Phosphotransferase</fullName>
    </submittedName>
</protein>
<dbReference type="Gene3D" id="3.30.200.20">
    <property type="entry name" value="Phosphorylase Kinase, domain 1"/>
    <property type="match status" value="1"/>
</dbReference>
<dbReference type="Gene3D" id="3.90.1200.10">
    <property type="match status" value="1"/>
</dbReference>
<dbReference type="Pfam" id="PF01636">
    <property type="entry name" value="APH"/>
    <property type="match status" value="1"/>
</dbReference>
<comment type="caution">
    <text evidence="2">The sequence shown here is derived from an EMBL/GenBank/DDBJ whole genome shotgun (WGS) entry which is preliminary data.</text>
</comment>
<dbReference type="GO" id="GO:0042601">
    <property type="term" value="C:endospore-forming forespore"/>
    <property type="evidence" value="ECO:0007669"/>
    <property type="project" value="TreeGrafter"/>
</dbReference>
<evidence type="ECO:0000259" key="1">
    <source>
        <dbReference type="Pfam" id="PF01636"/>
    </source>
</evidence>
<organism evidence="2 3">
    <name type="scientific">Candidatus Anaerobutyricum stercoris</name>
    <dbReference type="NCBI Taxonomy" id="2838457"/>
    <lineage>
        <taxon>Bacteria</taxon>
        <taxon>Bacillati</taxon>
        <taxon>Bacillota</taxon>
        <taxon>Clostridia</taxon>
        <taxon>Lachnospirales</taxon>
        <taxon>Lachnospiraceae</taxon>
        <taxon>Anaerobutyricum</taxon>
    </lineage>
</organism>
<dbReference type="InterPro" id="IPR002575">
    <property type="entry name" value="Aminoglycoside_PTrfase"/>
</dbReference>
<dbReference type="PANTHER" id="PTHR39179">
    <property type="entry name" value="SPORE COAT PROTEIN I"/>
    <property type="match status" value="1"/>
</dbReference>
<dbReference type="EMBL" id="DXBR01000040">
    <property type="protein sequence ID" value="HIZ39038.1"/>
    <property type="molecule type" value="Genomic_DNA"/>
</dbReference>
<dbReference type="Proteomes" id="UP000824049">
    <property type="component" value="Unassembled WGS sequence"/>
</dbReference>
<accession>A0A9D2J779</accession>
<dbReference type="AlphaFoldDB" id="A0A9D2J779"/>
<feature type="domain" description="Aminoglycoside phosphotransferase" evidence="1">
    <location>
        <begin position="22"/>
        <end position="241"/>
    </location>
</feature>
<dbReference type="PANTHER" id="PTHR39179:SF1">
    <property type="entry name" value="SPORE COAT PROTEIN I"/>
    <property type="match status" value="1"/>
</dbReference>
<reference evidence="2" key="2">
    <citation type="submission" date="2021-04" db="EMBL/GenBank/DDBJ databases">
        <authorList>
            <person name="Gilroy R."/>
        </authorList>
    </citation>
    <scope>NUCLEOTIDE SEQUENCE</scope>
    <source>
        <strain evidence="2">CHK179-28034</strain>
    </source>
</reference>
<dbReference type="InterPro" id="IPR047175">
    <property type="entry name" value="CotS-like"/>
</dbReference>
<evidence type="ECO:0000313" key="3">
    <source>
        <dbReference type="Proteomes" id="UP000824049"/>
    </source>
</evidence>